<name>A0A2I0VQR2_9ASPA</name>
<dbReference type="AlphaFoldDB" id="A0A2I0VQR2"/>
<dbReference type="EMBL" id="KZ503312">
    <property type="protein sequence ID" value="PKU65751.1"/>
    <property type="molecule type" value="Genomic_DNA"/>
</dbReference>
<dbReference type="Proteomes" id="UP000233837">
    <property type="component" value="Unassembled WGS sequence"/>
</dbReference>
<proteinExistence type="predicted"/>
<evidence type="ECO:0000313" key="2">
    <source>
        <dbReference type="Proteomes" id="UP000233837"/>
    </source>
</evidence>
<accession>A0A2I0VQR2</accession>
<sequence>MIKRTGFLVFRALRAYRFKYPPCSSRPHLCRSLSFLLRSSELERKLEPEMEFSSRLIFLAILLYSALLTGAAQVGDGCSRDGDCGAGLHCDSCGAICTRVKPTEPESVWLSGQGTSVQSVLMVNYAQLFCPSWIKVSYRFGPNHSHQPAGHRHLSAPILLGTGVVGTIWINQAKDLRKCEGCG</sequence>
<reference evidence="1 2" key="2">
    <citation type="journal article" date="2017" name="Nature">
        <title>The Apostasia genome and the evolution of orchids.</title>
        <authorList>
            <person name="Zhang G.Q."/>
            <person name="Liu K.W."/>
            <person name="Li Z."/>
            <person name="Lohaus R."/>
            <person name="Hsiao Y.Y."/>
            <person name="Niu S.C."/>
            <person name="Wang J.Y."/>
            <person name="Lin Y.C."/>
            <person name="Xu Q."/>
            <person name="Chen L.J."/>
            <person name="Yoshida K."/>
            <person name="Fujiwara S."/>
            <person name="Wang Z.W."/>
            <person name="Zhang Y.Q."/>
            <person name="Mitsuda N."/>
            <person name="Wang M."/>
            <person name="Liu G.H."/>
            <person name="Pecoraro L."/>
            <person name="Huang H.X."/>
            <person name="Xiao X.J."/>
            <person name="Lin M."/>
            <person name="Wu X.Y."/>
            <person name="Wu W.L."/>
            <person name="Chen Y.Y."/>
            <person name="Chang S.B."/>
            <person name="Sakamoto S."/>
            <person name="Ohme-Takagi M."/>
            <person name="Yagi M."/>
            <person name="Zeng S.J."/>
            <person name="Shen C.Y."/>
            <person name="Yeh C.M."/>
            <person name="Luo Y.B."/>
            <person name="Tsai W.C."/>
            <person name="Van de Peer Y."/>
            <person name="Liu Z.J."/>
        </authorList>
    </citation>
    <scope>NUCLEOTIDE SEQUENCE [LARGE SCALE GENOMIC DNA]</scope>
    <source>
        <tissue evidence="1">The whole plant</tissue>
    </source>
</reference>
<reference evidence="1 2" key="1">
    <citation type="journal article" date="2016" name="Sci. Rep.">
        <title>The Dendrobium catenatum Lindl. genome sequence provides insights into polysaccharide synthase, floral development and adaptive evolution.</title>
        <authorList>
            <person name="Zhang G.Q."/>
            <person name="Xu Q."/>
            <person name="Bian C."/>
            <person name="Tsai W.C."/>
            <person name="Yeh C.M."/>
            <person name="Liu K.W."/>
            <person name="Yoshida K."/>
            <person name="Zhang L.S."/>
            <person name="Chang S.B."/>
            <person name="Chen F."/>
            <person name="Shi Y."/>
            <person name="Su Y.Y."/>
            <person name="Zhang Y.Q."/>
            <person name="Chen L.J."/>
            <person name="Yin Y."/>
            <person name="Lin M."/>
            <person name="Huang H."/>
            <person name="Deng H."/>
            <person name="Wang Z.W."/>
            <person name="Zhu S.L."/>
            <person name="Zhao X."/>
            <person name="Deng C."/>
            <person name="Niu S.C."/>
            <person name="Huang J."/>
            <person name="Wang M."/>
            <person name="Liu G.H."/>
            <person name="Yang H.J."/>
            <person name="Xiao X.J."/>
            <person name="Hsiao Y.Y."/>
            <person name="Wu W.L."/>
            <person name="Chen Y.Y."/>
            <person name="Mitsuda N."/>
            <person name="Ohme-Takagi M."/>
            <person name="Luo Y.B."/>
            <person name="Van de Peer Y."/>
            <person name="Liu Z.J."/>
        </authorList>
    </citation>
    <scope>NUCLEOTIDE SEQUENCE [LARGE SCALE GENOMIC DNA]</scope>
    <source>
        <tissue evidence="1">The whole plant</tissue>
    </source>
</reference>
<keyword evidence="2" id="KW-1185">Reference proteome</keyword>
<organism evidence="1 2">
    <name type="scientific">Dendrobium catenatum</name>
    <dbReference type="NCBI Taxonomy" id="906689"/>
    <lineage>
        <taxon>Eukaryota</taxon>
        <taxon>Viridiplantae</taxon>
        <taxon>Streptophyta</taxon>
        <taxon>Embryophyta</taxon>
        <taxon>Tracheophyta</taxon>
        <taxon>Spermatophyta</taxon>
        <taxon>Magnoliopsida</taxon>
        <taxon>Liliopsida</taxon>
        <taxon>Asparagales</taxon>
        <taxon>Orchidaceae</taxon>
        <taxon>Epidendroideae</taxon>
        <taxon>Malaxideae</taxon>
        <taxon>Dendrobiinae</taxon>
        <taxon>Dendrobium</taxon>
    </lineage>
</organism>
<evidence type="ECO:0000313" key="1">
    <source>
        <dbReference type="EMBL" id="PKU65751.1"/>
    </source>
</evidence>
<gene>
    <name evidence="1" type="ORF">MA16_Dca025443</name>
</gene>
<protein>
    <submittedName>
        <fullName evidence="1">Uncharacterized protein</fullName>
    </submittedName>
</protein>